<gene>
    <name evidence="1" type="ORF">IAD42_06790</name>
</gene>
<sequence>MVNNGVCPPDIYVKLTFGSSMTRECMSVYRQKATDSDEFICVHYDETPIGQHMIDFLIVSNACLPSLVSKMKHDLRLIQAQNFDHHLVPVYLENTFGLYNDVRNLHSWWASSMPLNQLWNDFNNYRFYSQHPSPYLIETYDEVDRLMDEEYYWGAVCDQLQDYIKWFEFYSSKLSALSDALVCCLDASQPECFTHLSNIQRAFLFRSFFDDQFLNRSPINLLYNLHETYASPLGKTVHRSRIQRPENSNFFASGSGNMDFKSVIEGHDPSIQPENLVKLIRDKKLEFTRELILQEPGDIYAACSLSMYLLIDNDLRIRRCKNCGNYFVPLNRSDEQYCCRVQPNGKMCRELDYEVKINADELLTIYRTAYKTHNARKRRNLSNKTNAETEFREWVTFAKRLLERAKAGELSVQEFQELIKK</sequence>
<dbReference type="EMBL" id="DVJS01000169">
    <property type="protein sequence ID" value="HIS97664.1"/>
    <property type="molecule type" value="Genomic_DNA"/>
</dbReference>
<dbReference type="Pfam" id="PF19553">
    <property type="entry name" value="DUF6076"/>
    <property type="match status" value="1"/>
</dbReference>
<reference evidence="1" key="1">
    <citation type="submission" date="2020-10" db="EMBL/GenBank/DDBJ databases">
        <authorList>
            <person name="Gilroy R."/>
        </authorList>
    </citation>
    <scope>NUCLEOTIDE SEQUENCE</scope>
    <source>
        <strain evidence="1">ChiHecec3B27-6122</strain>
    </source>
</reference>
<reference evidence="1" key="2">
    <citation type="journal article" date="2021" name="PeerJ">
        <title>Extensive microbial diversity within the chicken gut microbiome revealed by metagenomics and culture.</title>
        <authorList>
            <person name="Gilroy R."/>
            <person name="Ravi A."/>
            <person name="Getino M."/>
            <person name="Pursley I."/>
            <person name="Horton D.L."/>
            <person name="Alikhan N.F."/>
            <person name="Baker D."/>
            <person name="Gharbi K."/>
            <person name="Hall N."/>
            <person name="Watson M."/>
            <person name="Adriaenssens E.M."/>
            <person name="Foster-Nyarko E."/>
            <person name="Jarju S."/>
            <person name="Secka A."/>
            <person name="Antonio M."/>
            <person name="Oren A."/>
            <person name="Chaudhuri R.R."/>
            <person name="La Ragione R."/>
            <person name="Hildebrand F."/>
            <person name="Pallen M.J."/>
        </authorList>
    </citation>
    <scope>NUCLEOTIDE SEQUENCE</scope>
    <source>
        <strain evidence="1">ChiHecec3B27-6122</strain>
    </source>
</reference>
<evidence type="ECO:0000313" key="1">
    <source>
        <dbReference type="EMBL" id="HIS97664.1"/>
    </source>
</evidence>
<evidence type="ECO:0000313" key="2">
    <source>
        <dbReference type="Proteomes" id="UP000886876"/>
    </source>
</evidence>
<comment type="caution">
    <text evidence="1">The sequence shown here is derived from an EMBL/GenBank/DDBJ whole genome shotgun (WGS) entry which is preliminary data.</text>
</comment>
<proteinExistence type="predicted"/>
<dbReference type="AlphaFoldDB" id="A0A9D1G6M7"/>
<name>A0A9D1G6M7_9FIRM</name>
<organism evidence="1 2">
    <name type="scientific">Candidatus Scatomorpha pullistercoris</name>
    <dbReference type="NCBI Taxonomy" id="2840929"/>
    <lineage>
        <taxon>Bacteria</taxon>
        <taxon>Bacillati</taxon>
        <taxon>Bacillota</taxon>
        <taxon>Clostridia</taxon>
        <taxon>Eubacteriales</taxon>
        <taxon>Candidatus Scatomorpha</taxon>
    </lineage>
</organism>
<dbReference type="InterPro" id="IPR045722">
    <property type="entry name" value="DUF6076"/>
</dbReference>
<dbReference type="Proteomes" id="UP000886876">
    <property type="component" value="Unassembled WGS sequence"/>
</dbReference>
<protein>
    <submittedName>
        <fullName evidence="1">Uncharacterized protein</fullName>
    </submittedName>
</protein>
<accession>A0A9D1G6M7</accession>